<dbReference type="EMBL" id="MHQC01000055">
    <property type="protein sequence ID" value="OGZ93672.1"/>
    <property type="molecule type" value="Genomic_DNA"/>
</dbReference>
<keyword evidence="5 8" id="KW-0812">Transmembrane</keyword>
<dbReference type="GO" id="GO:0016763">
    <property type="term" value="F:pentosyltransferase activity"/>
    <property type="evidence" value="ECO:0007669"/>
    <property type="project" value="TreeGrafter"/>
</dbReference>
<name>A0A1G2K2M6_9BACT</name>
<feature type="transmembrane region" description="Helical" evidence="8">
    <location>
        <begin position="160"/>
        <end position="178"/>
    </location>
</feature>
<dbReference type="PANTHER" id="PTHR33908:SF11">
    <property type="entry name" value="MEMBRANE PROTEIN"/>
    <property type="match status" value="1"/>
</dbReference>
<feature type="transmembrane region" description="Helical" evidence="8">
    <location>
        <begin position="319"/>
        <end position="346"/>
    </location>
</feature>
<evidence type="ECO:0000256" key="2">
    <source>
        <dbReference type="ARBA" id="ARBA00022475"/>
    </source>
</evidence>
<dbReference type="Proteomes" id="UP000177152">
    <property type="component" value="Unassembled WGS sequence"/>
</dbReference>
<feature type="transmembrane region" description="Helical" evidence="8">
    <location>
        <begin position="84"/>
        <end position="104"/>
    </location>
</feature>
<evidence type="ECO:0000256" key="4">
    <source>
        <dbReference type="ARBA" id="ARBA00022679"/>
    </source>
</evidence>
<keyword evidence="2" id="KW-1003">Cell membrane</keyword>
<evidence type="ECO:0000256" key="6">
    <source>
        <dbReference type="ARBA" id="ARBA00022989"/>
    </source>
</evidence>
<dbReference type="PANTHER" id="PTHR33908">
    <property type="entry name" value="MANNOSYLTRANSFERASE YKCB-RELATED"/>
    <property type="match status" value="1"/>
</dbReference>
<reference evidence="9 10" key="1">
    <citation type="journal article" date="2016" name="Nat. Commun.">
        <title>Thousands of microbial genomes shed light on interconnected biogeochemical processes in an aquifer system.</title>
        <authorList>
            <person name="Anantharaman K."/>
            <person name="Brown C.T."/>
            <person name="Hug L.A."/>
            <person name="Sharon I."/>
            <person name="Castelle C.J."/>
            <person name="Probst A.J."/>
            <person name="Thomas B.C."/>
            <person name="Singh A."/>
            <person name="Wilkins M.J."/>
            <person name="Karaoz U."/>
            <person name="Brodie E.L."/>
            <person name="Williams K.H."/>
            <person name="Hubbard S.S."/>
            <person name="Banfield J.F."/>
        </authorList>
    </citation>
    <scope>NUCLEOTIDE SEQUENCE [LARGE SCALE GENOMIC DNA]</scope>
</reference>
<keyword evidence="3" id="KW-0328">Glycosyltransferase</keyword>
<feature type="transmembrane region" description="Helical" evidence="8">
    <location>
        <begin position="204"/>
        <end position="225"/>
    </location>
</feature>
<comment type="caution">
    <text evidence="9">The sequence shown here is derived from an EMBL/GenBank/DDBJ whole genome shotgun (WGS) entry which is preliminary data.</text>
</comment>
<feature type="transmembrane region" description="Helical" evidence="8">
    <location>
        <begin position="245"/>
        <end position="265"/>
    </location>
</feature>
<evidence type="ECO:0000256" key="7">
    <source>
        <dbReference type="ARBA" id="ARBA00023136"/>
    </source>
</evidence>
<evidence type="ECO:0000313" key="10">
    <source>
        <dbReference type="Proteomes" id="UP000177152"/>
    </source>
</evidence>
<evidence type="ECO:0000256" key="5">
    <source>
        <dbReference type="ARBA" id="ARBA00022692"/>
    </source>
</evidence>
<gene>
    <name evidence="9" type="ORF">A2633_05845</name>
</gene>
<sequence>MPQTLQKPWLSLLVILTLAAVFRFTLISDIPPGLYPDEAMNGNNLLEAMRTSDFKIFYPENNGREGLFINIQAMSVYFFGRNAWALRIVSSFVGTFTVLGLYLVTKELLSSVKKAIPPADDPKRKRMHPNLNLYDPGIVAIFASFFLSTSYWHINFSRMGFRAIMLPLVCTFGFYWLLKAIRTGKISSTVLAGVFLGLGFYTYIAYRITPVIIGFVILWFGWLWWREHKTLLPVKSPSNSCVPCVLALFLFVLVIVAFPMGAYFVQHSDDVASRQSQVSIFGSDSPIKALALSTVKTLGMFNFRGDCNQRHNLKCQPELFWPVGFFFLLGFLGSLVTVLTRSLFYLGRSKSPDQTGVFRGLPSDELPSFPLFFLFVWFFGMAAPAVLTSEGIPHALRSIGLIPPVMIFASLGLFYLIAIFVEHIEARLSRLEADEGTETPSFKPTVFQQTISLVIAAVLFYVTMHTYTAYFTNFANDPETYSAYSGDLYSIGLYAASLPDPVKKYVIVNMSGVETRGIPMPAQTVMFTTDTFTEAGRVEKNMIYVLPKDVPGLRSIIPAGVKDPVVIIPLNKKDPNTVSELKKEFPEFKVNETADYIVFTNTSL</sequence>
<dbReference type="InterPro" id="IPR050297">
    <property type="entry name" value="LipidA_mod_glycosyltrf_83"/>
</dbReference>
<dbReference type="AlphaFoldDB" id="A0A1G2K2M6"/>
<feature type="transmembrane region" description="Helical" evidence="8">
    <location>
        <begin position="366"/>
        <end position="387"/>
    </location>
</feature>
<dbReference type="GO" id="GO:0009103">
    <property type="term" value="P:lipopolysaccharide biosynthetic process"/>
    <property type="evidence" value="ECO:0007669"/>
    <property type="project" value="UniProtKB-ARBA"/>
</dbReference>
<feature type="transmembrane region" description="Helical" evidence="8">
    <location>
        <begin position="446"/>
        <end position="464"/>
    </location>
</feature>
<keyword evidence="6 8" id="KW-1133">Transmembrane helix</keyword>
<comment type="subcellular location">
    <subcellularLocation>
        <location evidence="1">Cell membrane</location>
        <topology evidence="1">Multi-pass membrane protein</topology>
    </subcellularLocation>
</comment>
<evidence type="ECO:0008006" key="11">
    <source>
        <dbReference type="Google" id="ProtNLM"/>
    </source>
</evidence>
<evidence type="ECO:0000313" key="9">
    <source>
        <dbReference type="EMBL" id="OGZ93672.1"/>
    </source>
</evidence>
<proteinExistence type="predicted"/>
<evidence type="ECO:0000256" key="8">
    <source>
        <dbReference type="SAM" id="Phobius"/>
    </source>
</evidence>
<evidence type="ECO:0000256" key="3">
    <source>
        <dbReference type="ARBA" id="ARBA00022676"/>
    </source>
</evidence>
<protein>
    <recommendedName>
        <fullName evidence="11">Glycosyltransferase RgtA/B/C/D-like domain-containing protein</fullName>
    </recommendedName>
</protein>
<feature type="transmembrane region" description="Helical" evidence="8">
    <location>
        <begin position="399"/>
        <end position="421"/>
    </location>
</feature>
<organism evidence="9 10">
    <name type="scientific">Candidatus Sungbacteria bacterium RIFCSPHIGHO2_01_FULL_47_32</name>
    <dbReference type="NCBI Taxonomy" id="1802264"/>
    <lineage>
        <taxon>Bacteria</taxon>
        <taxon>Candidatus Sungiibacteriota</taxon>
    </lineage>
</organism>
<feature type="transmembrane region" description="Helical" evidence="8">
    <location>
        <begin position="133"/>
        <end position="154"/>
    </location>
</feature>
<evidence type="ECO:0000256" key="1">
    <source>
        <dbReference type="ARBA" id="ARBA00004651"/>
    </source>
</evidence>
<dbReference type="GO" id="GO:0005886">
    <property type="term" value="C:plasma membrane"/>
    <property type="evidence" value="ECO:0007669"/>
    <property type="project" value="UniProtKB-SubCell"/>
</dbReference>
<keyword evidence="7 8" id="KW-0472">Membrane</keyword>
<accession>A0A1G2K2M6</accession>
<keyword evidence="4" id="KW-0808">Transferase</keyword>